<dbReference type="Proteomes" id="UP000681722">
    <property type="component" value="Unassembled WGS sequence"/>
</dbReference>
<proteinExistence type="predicted"/>
<evidence type="ECO:0000313" key="4">
    <source>
        <dbReference type="EMBL" id="CAF3757174.1"/>
    </source>
</evidence>
<evidence type="ECO:0000313" key="1">
    <source>
        <dbReference type="EMBL" id="CAF0956008.1"/>
    </source>
</evidence>
<evidence type="ECO:0000313" key="2">
    <source>
        <dbReference type="EMBL" id="CAF0986886.1"/>
    </source>
</evidence>
<dbReference type="AlphaFoldDB" id="A0A814DBF7"/>
<keyword evidence="5" id="KW-1185">Reference proteome</keyword>
<name>A0A814DBF7_9BILA</name>
<organism evidence="1 5">
    <name type="scientific">Didymodactylos carnosus</name>
    <dbReference type="NCBI Taxonomy" id="1234261"/>
    <lineage>
        <taxon>Eukaryota</taxon>
        <taxon>Metazoa</taxon>
        <taxon>Spiralia</taxon>
        <taxon>Gnathifera</taxon>
        <taxon>Rotifera</taxon>
        <taxon>Eurotatoria</taxon>
        <taxon>Bdelloidea</taxon>
        <taxon>Philodinida</taxon>
        <taxon>Philodinidae</taxon>
        <taxon>Didymodactylos</taxon>
    </lineage>
</organism>
<dbReference type="EMBL" id="CAJOBA010005883">
    <property type="protein sequence ID" value="CAF3757174.1"/>
    <property type="molecule type" value="Genomic_DNA"/>
</dbReference>
<comment type="caution">
    <text evidence="1">The sequence shown here is derived from an EMBL/GenBank/DDBJ whole genome shotgun (WGS) entry which is preliminary data.</text>
</comment>
<gene>
    <name evidence="1" type="ORF">GPM918_LOCUS11500</name>
    <name evidence="2" type="ORF">OVA965_LOCUS13873</name>
    <name evidence="3" type="ORF">SRO942_LOCUS11503</name>
    <name evidence="4" type="ORF">TMI583_LOCUS13877</name>
</gene>
<dbReference type="EMBL" id="CAJNOK010005875">
    <property type="protein sequence ID" value="CAF0986886.1"/>
    <property type="molecule type" value="Genomic_DNA"/>
</dbReference>
<evidence type="ECO:0000313" key="5">
    <source>
        <dbReference type="Proteomes" id="UP000663829"/>
    </source>
</evidence>
<dbReference type="EMBL" id="CAJNOQ010002396">
    <property type="protein sequence ID" value="CAF0956008.1"/>
    <property type="molecule type" value="Genomic_DNA"/>
</dbReference>
<dbReference type="Proteomes" id="UP000663829">
    <property type="component" value="Unassembled WGS sequence"/>
</dbReference>
<dbReference type="Proteomes" id="UP000682733">
    <property type="component" value="Unassembled WGS sequence"/>
</dbReference>
<dbReference type="OrthoDB" id="10006700at2759"/>
<dbReference type="Proteomes" id="UP000677228">
    <property type="component" value="Unassembled WGS sequence"/>
</dbReference>
<evidence type="ECO:0000313" key="3">
    <source>
        <dbReference type="EMBL" id="CAF3731067.1"/>
    </source>
</evidence>
<reference evidence="1" key="1">
    <citation type="submission" date="2021-02" db="EMBL/GenBank/DDBJ databases">
        <authorList>
            <person name="Nowell W R."/>
        </authorList>
    </citation>
    <scope>NUCLEOTIDE SEQUENCE</scope>
</reference>
<protein>
    <submittedName>
        <fullName evidence="1">Uncharacterized protein</fullName>
    </submittedName>
</protein>
<sequence length="214" mass="24406">MITTPVLTGIPSTNIIGHWLLPSAIPDADPQLLLLFNEFILYTINISSSIEWTVNQKLSNIQLEFLIRSLSFHLDVVNSTTIACVDSQMTISVFNLYSNILTLQFDLRSVYPDYPRMNDEIPNNLVGNPEYLYVTTSTNVEPFDQQYLFRIALNNDIPVGIVVFNDENFGLNELVTSTVKPPFDIVYSFERLYEAEDYFSIYKIGTNNSAIIRL</sequence>
<accession>A0A814DBF7</accession>
<dbReference type="EMBL" id="CAJOBC010002397">
    <property type="protein sequence ID" value="CAF3731067.1"/>
    <property type="molecule type" value="Genomic_DNA"/>
</dbReference>